<dbReference type="AlphaFoldDB" id="A0A6J6FL41"/>
<feature type="transmembrane region" description="Helical" evidence="1">
    <location>
        <begin position="45"/>
        <end position="65"/>
    </location>
</feature>
<dbReference type="EMBL" id="CAEZTS010000156">
    <property type="protein sequence ID" value="CAB4588419.1"/>
    <property type="molecule type" value="Genomic_DNA"/>
</dbReference>
<name>A0A6J6FL41_9ZZZZ</name>
<gene>
    <name evidence="2" type="ORF">UFOPK1722_01505</name>
</gene>
<proteinExistence type="predicted"/>
<evidence type="ECO:0000313" key="2">
    <source>
        <dbReference type="EMBL" id="CAB4588419.1"/>
    </source>
</evidence>
<keyword evidence="1" id="KW-0812">Transmembrane</keyword>
<dbReference type="InterPro" id="IPR038750">
    <property type="entry name" value="YczE/YyaS-like"/>
</dbReference>
<keyword evidence="1" id="KW-1133">Transmembrane helix</keyword>
<sequence length="199" mass="20864">MRFLERLARCLFGLACFGTGITLFLQSHLGLPPWDVFHKGVSEKTGISIGTVIIGTGVLLLLLWIPLRQRPGLGTVLNALEIGLVVNLTKGFIVEPEALWARSAMLAIGLLIIAFGSALYIGAGLGPGPRDGLMMGLAERGVSVRAARTVIEIVVVVAGVVLGGSIGVGTVVFAVGIGPLVQVLLPRFDIRPVGERTAH</sequence>
<feature type="transmembrane region" description="Helical" evidence="1">
    <location>
        <begin position="72"/>
        <end position="93"/>
    </location>
</feature>
<feature type="transmembrane region" description="Helical" evidence="1">
    <location>
        <begin position="105"/>
        <end position="128"/>
    </location>
</feature>
<dbReference type="PANTHER" id="PTHR40078:SF1">
    <property type="entry name" value="INTEGRAL MEMBRANE PROTEIN"/>
    <property type="match status" value="1"/>
</dbReference>
<feature type="transmembrane region" description="Helical" evidence="1">
    <location>
        <begin position="149"/>
        <end position="177"/>
    </location>
</feature>
<dbReference type="PANTHER" id="PTHR40078">
    <property type="entry name" value="INTEGRAL MEMBRANE PROTEIN-RELATED"/>
    <property type="match status" value="1"/>
</dbReference>
<organism evidence="2">
    <name type="scientific">freshwater metagenome</name>
    <dbReference type="NCBI Taxonomy" id="449393"/>
    <lineage>
        <taxon>unclassified sequences</taxon>
        <taxon>metagenomes</taxon>
        <taxon>ecological metagenomes</taxon>
    </lineage>
</organism>
<accession>A0A6J6FL41</accession>
<evidence type="ECO:0000256" key="1">
    <source>
        <dbReference type="SAM" id="Phobius"/>
    </source>
</evidence>
<keyword evidence="1" id="KW-0472">Membrane</keyword>
<reference evidence="2" key="1">
    <citation type="submission" date="2020-05" db="EMBL/GenBank/DDBJ databases">
        <authorList>
            <person name="Chiriac C."/>
            <person name="Salcher M."/>
            <person name="Ghai R."/>
            <person name="Kavagutti S V."/>
        </authorList>
    </citation>
    <scope>NUCLEOTIDE SEQUENCE</scope>
</reference>
<dbReference type="Pfam" id="PF19700">
    <property type="entry name" value="DUF6198"/>
    <property type="match status" value="1"/>
</dbReference>
<feature type="transmembrane region" description="Helical" evidence="1">
    <location>
        <begin position="7"/>
        <end position="25"/>
    </location>
</feature>
<protein>
    <submittedName>
        <fullName evidence="2">Unannotated protein</fullName>
    </submittedName>
</protein>